<evidence type="ECO:0000313" key="2">
    <source>
        <dbReference type="Proteomes" id="UP000268093"/>
    </source>
</evidence>
<reference evidence="1 2" key="1">
    <citation type="journal article" date="2018" name="New Phytol.">
        <title>Phylogenomics of Endogonaceae and evolution of mycorrhizas within Mucoromycota.</title>
        <authorList>
            <person name="Chang Y."/>
            <person name="Desiro A."/>
            <person name="Na H."/>
            <person name="Sandor L."/>
            <person name="Lipzen A."/>
            <person name="Clum A."/>
            <person name="Barry K."/>
            <person name="Grigoriev I.V."/>
            <person name="Martin F.M."/>
            <person name="Stajich J.E."/>
            <person name="Smith M.E."/>
            <person name="Bonito G."/>
            <person name="Spatafora J.W."/>
        </authorList>
    </citation>
    <scope>NUCLEOTIDE SEQUENCE [LARGE SCALE GENOMIC DNA]</scope>
    <source>
        <strain evidence="1 2">GMNB39</strain>
    </source>
</reference>
<keyword evidence="2" id="KW-1185">Reference proteome</keyword>
<organism evidence="1 2">
    <name type="scientific">Jimgerdemannia flammicorona</name>
    <dbReference type="NCBI Taxonomy" id="994334"/>
    <lineage>
        <taxon>Eukaryota</taxon>
        <taxon>Fungi</taxon>
        <taxon>Fungi incertae sedis</taxon>
        <taxon>Mucoromycota</taxon>
        <taxon>Mucoromycotina</taxon>
        <taxon>Endogonomycetes</taxon>
        <taxon>Endogonales</taxon>
        <taxon>Endogonaceae</taxon>
        <taxon>Jimgerdemannia</taxon>
    </lineage>
</organism>
<sequence>MNKETSNKAEATLAQANISARRAAAANQDPNSLKILISPSRLRSWSIGSNGSIDKCYALGSPTSPASPIFKWLETPGRDEGLFKAMEHVQFGW</sequence>
<evidence type="ECO:0000313" key="1">
    <source>
        <dbReference type="EMBL" id="RUP42706.1"/>
    </source>
</evidence>
<name>A0A433CVM1_9FUNG</name>
<gene>
    <name evidence="1" type="ORF">BC936DRAFT_138197</name>
</gene>
<accession>A0A433CVM1</accession>
<proteinExistence type="predicted"/>
<dbReference type="AlphaFoldDB" id="A0A433CVM1"/>
<protein>
    <submittedName>
        <fullName evidence="1">Uncharacterized protein</fullName>
    </submittedName>
</protein>
<dbReference type="Proteomes" id="UP000268093">
    <property type="component" value="Unassembled WGS sequence"/>
</dbReference>
<dbReference type="EMBL" id="RBNI01012675">
    <property type="protein sequence ID" value="RUP42706.1"/>
    <property type="molecule type" value="Genomic_DNA"/>
</dbReference>
<comment type="caution">
    <text evidence="1">The sequence shown here is derived from an EMBL/GenBank/DDBJ whole genome shotgun (WGS) entry which is preliminary data.</text>
</comment>